<dbReference type="AlphaFoldDB" id="A0A4Y7UD25"/>
<keyword evidence="3" id="KW-0503">Monooxygenase</keyword>
<sequence length="262" mass="30002">MTIKTSLSILRIVLIVTSLFLGSNPFAAAQNSGNAPAKAIPEVLKNQEMAARITRYEVKKGDQEKFQKALKEYVAAALSNEGNIMAEAYFEKENQAVIWLFERWNNQKELEQFRKNSKGNAVTIVAKTALAKPEKIICVKDLEPISKKEWRRTSKAEDEQLTIMLFVEAKAGTEENFRKLYHVAMPQFRSEPGVVTYQLSQSEKDATQFITFEKFRSNDAFQYHLNFPPIQPVLDYLNTSIKKQPFQDGIHHLVEFAPLIRE</sequence>
<evidence type="ECO:0000256" key="1">
    <source>
        <dbReference type="SAM" id="SignalP"/>
    </source>
</evidence>
<dbReference type="SUPFAM" id="SSF54909">
    <property type="entry name" value="Dimeric alpha+beta barrel"/>
    <property type="match status" value="2"/>
</dbReference>
<protein>
    <submittedName>
        <fullName evidence="3">Quinol monooxygenase YgiN</fullName>
    </submittedName>
</protein>
<feature type="signal peptide" evidence="1">
    <location>
        <begin position="1"/>
        <end position="29"/>
    </location>
</feature>
<dbReference type="Proteomes" id="UP000295270">
    <property type="component" value="Unassembled WGS sequence"/>
</dbReference>
<keyword evidence="5" id="KW-1185">Reference proteome</keyword>
<keyword evidence="3" id="KW-0560">Oxidoreductase</keyword>
<keyword evidence="1" id="KW-0732">Signal</keyword>
<comment type="caution">
    <text evidence="4">The sequence shown here is derived from an EMBL/GenBank/DDBJ whole genome shotgun (WGS) entry which is preliminary data.</text>
</comment>
<reference evidence="3 5" key="1">
    <citation type="journal article" date="2015" name="Stand. Genomic Sci.">
        <title>Genomic Encyclopedia of Bacterial and Archaeal Type Strains, Phase III: the genomes of soil and plant-associated and newly described type strains.</title>
        <authorList>
            <person name="Whitman W.B."/>
            <person name="Woyke T."/>
            <person name="Klenk H.P."/>
            <person name="Zhou Y."/>
            <person name="Lilburn T.G."/>
            <person name="Beck B.J."/>
            <person name="De Vos P."/>
            <person name="Vandamme P."/>
            <person name="Eisen J.A."/>
            <person name="Garrity G."/>
            <person name="Hugenholtz P."/>
            <person name="Kyrpides N.C."/>
        </authorList>
    </citation>
    <scope>NUCLEOTIDE SEQUENCE [LARGE SCALE GENOMIC DNA]</scope>
    <source>
        <strain evidence="3 5">P5626</strain>
    </source>
</reference>
<dbReference type="PROSITE" id="PS51725">
    <property type="entry name" value="ABM"/>
    <property type="match status" value="1"/>
</dbReference>
<feature type="chain" id="PRO_5043204885" evidence="1">
    <location>
        <begin position="30"/>
        <end position="262"/>
    </location>
</feature>
<evidence type="ECO:0000313" key="6">
    <source>
        <dbReference type="Proteomes" id="UP000298340"/>
    </source>
</evidence>
<dbReference type="InterPro" id="IPR050744">
    <property type="entry name" value="AI-2_Isomerase_LsrG"/>
</dbReference>
<dbReference type="EMBL" id="QWDN01000003">
    <property type="protein sequence ID" value="TEB44335.1"/>
    <property type="molecule type" value="Genomic_DNA"/>
</dbReference>
<evidence type="ECO:0000313" key="4">
    <source>
        <dbReference type="EMBL" id="TEB44335.1"/>
    </source>
</evidence>
<dbReference type="PANTHER" id="PTHR33336">
    <property type="entry name" value="QUINOL MONOOXYGENASE YGIN-RELATED"/>
    <property type="match status" value="1"/>
</dbReference>
<accession>A0A4Y7UD25</accession>
<organism evidence="4 6">
    <name type="scientific">Flavobacterium circumlabens</name>
    <dbReference type="NCBI Taxonomy" id="2133765"/>
    <lineage>
        <taxon>Bacteria</taxon>
        <taxon>Pseudomonadati</taxon>
        <taxon>Bacteroidota</taxon>
        <taxon>Flavobacteriia</taxon>
        <taxon>Flavobacteriales</taxon>
        <taxon>Flavobacteriaceae</taxon>
        <taxon>Flavobacterium</taxon>
    </lineage>
</organism>
<dbReference type="Proteomes" id="UP000298340">
    <property type="component" value="Unassembled WGS sequence"/>
</dbReference>
<reference evidence="3" key="3">
    <citation type="submission" date="2019-03" db="EMBL/GenBank/DDBJ databases">
        <authorList>
            <person name="Whitman W."/>
            <person name="Huntemann M."/>
            <person name="Clum A."/>
            <person name="Pillay M."/>
            <person name="Palaniappan K."/>
            <person name="Varghese N."/>
            <person name="Mikhailova N."/>
            <person name="Stamatis D."/>
            <person name="Reddy T."/>
            <person name="Daum C."/>
            <person name="Shapiro N."/>
            <person name="Ivanova N."/>
            <person name="Kyrpides N."/>
            <person name="Woyke T."/>
        </authorList>
    </citation>
    <scope>NUCLEOTIDE SEQUENCE</scope>
    <source>
        <strain evidence="3">P5626</strain>
    </source>
</reference>
<dbReference type="InterPro" id="IPR007138">
    <property type="entry name" value="ABM_dom"/>
</dbReference>
<reference evidence="4 6" key="2">
    <citation type="journal article" date="2018" name="Syst. Appl. Microbiol.">
        <title>Flavobacterium circumlabens sp. nov. and Flavobacterium cupreum sp. nov., two psychrotrophic species isolated from Antarctic environmental samples.</title>
        <authorList>
            <person name="Kralova S."/>
            <person name="Busse H.J."/>
            <person name="Svec P."/>
            <person name="Maslanova I."/>
            <person name="Stankova E."/>
            <person name="Bartak M."/>
            <person name="Sedlacek I."/>
        </authorList>
    </citation>
    <scope>NUCLEOTIDE SEQUENCE [LARGE SCALE GENOMIC DNA]</scope>
    <source>
        <strain evidence="4 6">CCM 8828</strain>
    </source>
</reference>
<dbReference type="Pfam" id="PF03992">
    <property type="entry name" value="ABM"/>
    <property type="match status" value="2"/>
</dbReference>
<evidence type="ECO:0000259" key="2">
    <source>
        <dbReference type="PROSITE" id="PS51725"/>
    </source>
</evidence>
<dbReference type="Gene3D" id="3.30.70.100">
    <property type="match status" value="1"/>
</dbReference>
<gene>
    <name evidence="4" type="ORF">D0809_11305</name>
    <name evidence="3" type="ORF">EV142_103377</name>
</gene>
<feature type="domain" description="ABM" evidence="2">
    <location>
        <begin position="161"/>
        <end position="253"/>
    </location>
</feature>
<dbReference type="GO" id="GO:0004497">
    <property type="term" value="F:monooxygenase activity"/>
    <property type="evidence" value="ECO:0007669"/>
    <property type="project" value="UniProtKB-KW"/>
</dbReference>
<name>A0A4Y7UD25_9FLAO</name>
<dbReference type="RefSeq" id="WP_132035142.1">
    <property type="nucleotide sequence ID" value="NZ_QWDN01000003.1"/>
</dbReference>
<proteinExistence type="predicted"/>
<dbReference type="InterPro" id="IPR011008">
    <property type="entry name" value="Dimeric_a/b-barrel"/>
</dbReference>
<evidence type="ECO:0000313" key="3">
    <source>
        <dbReference type="EMBL" id="TCN58930.1"/>
    </source>
</evidence>
<dbReference type="OrthoDB" id="9792284at2"/>
<evidence type="ECO:0000313" key="5">
    <source>
        <dbReference type="Proteomes" id="UP000295270"/>
    </source>
</evidence>
<dbReference type="PANTHER" id="PTHR33336:SF15">
    <property type="entry name" value="ABM DOMAIN-CONTAINING PROTEIN"/>
    <property type="match status" value="1"/>
</dbReference>
<dbReference type="EMBL" id="SLWA01000003">
    <property type="protein sequence ID" value="TCN58930.1"/>
    <property type="molecule type" value="Genomic_DNA"/>
</dbReference>